<comment type="caution">
    <text evidence="3">The sequence shown here is derived from an EMBL/GenBank/DDBJ whole genome shotgun (WGS) entry which is preliminary data.</text>
</comment>
<keyword evidence="2" id="KW-0732">Signal</keyword>
<proteinExistence type="predicted"/>
<protein>
    <recommendedName>
        <fullName evidence="4">Lipoprotein</fullName>
    </recommendedName>
</protein>
<name>A0A6G3R5E0_9ACTN</name>
<dbReference type="InterPro" id="IPR029046">
    <property type="entry name" value="LolA/LolB/LppX"/>
</dbReference>
<organism evidence="3">
    <name type="scientific">Streptomyces sp. SID14436</name>
    <dbReference type="NCBI Taxonomy" id="2706070"/>
    <lineage>
        <taxon>Bacteria</taxon>
        <taxon>Bacillati</taxon>
        <taxon>Actinomycetota</taxon>
        <taxon>Actinomycetes</taxon>
        <taxon>Kitasatosporales</taxon>
        <taxon>Streptomycetaceae</taxon>
        <taxon>Streptomyces</taxon>
    </lineage>
</organism>
<feature type="signal peptide" evidence="2">
    <location>
        <begin position="1"/>
        <end position="25"/>
    </location>
</feature>
<feature type="chain" id="PRO_5026165384" description="Lipoprotein" evidence="2">
    <location>
        <begin position="26"/>
        <end position="228"/>
    </location>
</feature>
<dbReference type="Gene3D" id="2.50.20.20">
    <property type="match status" value="1"/>
</dbReference>
<evidence type="ECO:0008006" key="4">
    <source>
        <dbReference type="Google" id="ProtNLM"/>
    </source>
</evidence>
<dbReference type="AlphaFoldDB" id="A0A6G3R5E0"/>
<evidence type="ECO:0000256" key="1">
    <source>
        <dbReference type="SAM" id="MobiDB-lite"/>
    </source>
</evidence>
<evidence type="ECO:0000256" key="2">
    <source>
        <dbReference type="SAM" id="SignalP"/>
    </source>
</evidence>
<reference evidence="3" key="1">
    <citation type="submission" date="2020-01" db="EMBL/GenBank/DDBJ databases">
        <title>Insect and environment-associated Actinomycetes.</title>
        <authorList>
            <person name="Currrie C."/>
            <person name="Chevrette M."/>
            <person name="Carlson C."/>
            <person name="Stubbendieck R."/>
            <person name="Wendt-Pienkowski E."/>
        </authorList>
    </citation>
    <scope>NUCLEOTIDE SEQUENCE</scope>
    <source>
        <strain evidence="3">SID14436</strain>
    </source>
</reference>
<gene>
    <name evidence="3" type="ORF">G3I53_32485</name>
</gene>
<feature type="region of interest" description="Disordered" evidence="1">
    <location>
        <begin position="111"/>
        <end position="138"/>
    </location>
</feature>
<dbReference type="SUPFAM" id="SSF89392">
    <property type="entry name" value="Prokaryotic lipoproteins and lipoprotein localization factors"/>
    <property type="match status" value="1"/>
</dbReference>
<evidence type="ECO:0000313" key="3">
    <source>
        <dbReference type="EMBL" id="NEA90630.1"/>
    </source>
</evidence>
<dbReference type="PROSITE" id="PS51257">
    <property type="entry name" value="PROKAR_LIPOPROTEIN"/>
    <property type="match status" value="1"/>
</dbReference>
<sequence>MRTTPTTVTAILACLVLGGTATGCADDDGAQSPSAGHMLDEANTTMRALTSVTVETVTEVTDGDDRSSRLTTDLEGTCAFTTTSASGARLEQIRIDGTDYVKPNRAYLEESGYPGSGKGKQNRWAKVPADRSQPGNGLSSCTHEFASFGRPEKGEPTEIDGTAAIPLKVAEKDGTYTFYVATEGKPYLLKVVYRDDVFHTTTSFSAFDEPLDVRPPDKADVLDMSGVG</sequence>
<dbReference type="EMBL" id="JAAGMD010000889">
    <property type="protein sequence ID" value="NEA90630.1"/>
    <property type="molecule type" value="Genomic_DNA"/>
</dbReference>
<accession>A0A6G3R5E0</accession>